<feature type="domain" description="Major facilitator superfamily (MFS) profile" evidence="7">
    <location>
        <begin position="96"/>
        <end position="588"/>
    </location>
</feature>
<dbReference type="OrthoDB" id="3437016at2759"/>
<dbReference type="Gene3D" id="1.20.1250.20">
    <property type="entry name" value="MFS general substrate transporter like domains"/>
    <property type="match status" value="1"/>
</dbReference>
<keyword evidence="2 6" id="KW-0812">Transmembrane</keyword>
<dbReference type="PROSITE" id="PS50850">
    <property type="entry name" value="MFS"/>
    <property type="match status" value="1"/>
</dbReference>
<evidence type="ECO:0000313" key="9">
    <source>
        <dbReference type="Proteomes" id="UP000038010"/>
    </source>
</evidence>
<feature type="transmembrane region" description="Helical" evidence="6">
    <location>
        <begin position="361"/>
        <end position="380"/>
    </location>
</feature>
<feature type="transmembrane region" description="Helical" evidence="6">
    <location>
        <begin position="564"/>
        <end position="584"/>
    </location>
</feature>
<dbReference type="VEuPathDB" id="FungiDB:AB675_7921"/>
<dbReference type="Pfam" id="PF07690">
    <property type="entry name" value="MFS_1"/>
    <property type="match status" value="1"/>
</dbReference>
<dbReference type="EMBL" id="LFJN01000010">
    <property type="protein sequence ID" value="KPI41291.1"/>
    <property type="molecule type" value="Genomic_DNA"/>
</dbReference>
<evidence type="ECO:0000259" key="7">
    <source>
        <dbReference type="PROSITE" id="PS50850"/>
    </source>
</evidence>
<accession>A0A0N0NN73</accession>
<protein>
    <submittedName>
        <fullName evidence="8">Vacuolar membrane amino acid uptake transporter fnx2</fullName>
    </submittedName>
</protein>
<evidence type="ECO:0000256" key="2">
    <source>
        <dbReference type="ARBA" id="ARBA00022692"/>
    </source>
</evidence>
<feature type="transmembrane region" description="Helical" evidence="6">
    <location>
        <begin position="247"/>
        <end position="267"/>
    </location>
</feature>
<dbReference type="Proteomes" id="UP000038010">
    <property type="component" value="Unassembled WGS sequence"/>
</dbReference>
<dbReference type="InterPro" id="IPR036259">
    <property type="entry name" value="MFS_trans_sf"/>
</dbReference>
<name>A0A0N0NN73_9EURO</name>
<feature type="region of interest" description="Disordered" evidence="5">
    <location>
        <begin position="1"/>
        <end position="89"/>
    </location>
</feature>
<dbReference type="PANTHER" id="PTHR23501:SF33">
    <property type="entry name" value="MAJOR FACILITATOR SUPERFAMILY (MFS) PROFILE DOMAIN-CONTAINING PROTEIN"/>
    <property type="match status" value="1"/>
</dbReference>
<feature type="transmembrane region" description="Helical" evidence="6">
    <location>
        <begin position="320"/>
        <end position="340"/>
    </location>
</feature>
<keyword evidence="9" id="KW-1185">Reference proteome</keyword>
<proteinExistence type="predicted"/>
<comment type="caution">
    <text evidence="8">The sequence shown here is derived from an EMBL/GenBank/DDBJ whole genome shotgun (WGS) entry which is preliminary data.</text>
</comment>
<comment type="subcellular location">
    <subcellularLocation>
        <location evidence="1">Membrane</location>
        <topology evidence="1">Multi-pass membrane protein</topology>
    </subcellularLocation>
</comment>
<evidence type="ECO:0000256" key="5">
    <source>
        <dbReference type="SAM" id="MobiDB-lite"/>
    </source>
</evidence>
<dbReference type="InterPro" id="IPR011701">
    <property type="entry name" value="MFS"/>
</dbReference>
<feature type="transmembrane region" description="Helical" evidence="6">
    <location>
        <begin position="162"/>
        <end position="184"/>
    </location>
</feature>
<keyword evidence="3 6" id="KW-1133">Transmembrane helix</keyword>
<evidence type="ECO:0000256" key="6">
    <source>
        <dbReference type="SAM" id="Phobius"/>
    </source>
</evidence>
<evidence type="ECO:0000256" key="1">
    <source>
        <dbReference type="ARBA" id="ARBA00004141"/>
    </source>
</evidence>
<evidence type="ECO:0000313" key="8">
    <source>
        <dbReference type="EMBL" id="KPI41291.1"/>
    </source>
</evidence>
<reference evidence="8 9" key="1">
    <citation type="submission" date="2015-06" db="EMBL/GenBank/DDBJ databases">
        <title>Draft genome of the ant-associated black yeast Phialophora attae CBS 131958.</title>
        <authorList>
            <person name="Moreno L.F."/>
            <person name="Stielow B.J."/>
            <person name="de Hoog S."/>
            <person name="Vicente V.A."/>
            <person name="Weiss V.A."/>
            <person name="de Vries M."/>
            <person name="Cruz L.M."/>
            <person name="Souza E.M."/>
        </authorList>
    </citation>
    <scope>NUCLEOTIDE SEQUENCE [LARGE SCALE GENOMIC DNA]</scope>
    <source>
        <strain evidence="8 9">CBS 131958</strain>
    </source>
</reference>
<feature type="transmembrane region" description="Helical" evidence="6">
    <location>
        <begin position="400"/>
        <end position="419"/>
    </location>
</feature>
<feature type="transmembrane region" description="Helical" evidence="6">
    <location>
        <begin position="91"/>
        <end position="111"/>
    </location>
</feature>
<dbReference type="PANTHER" id="PTHR23501">
    <property type="entry name" value="MAJOR FACILITATOR SUPERFAMILY"/>
    <property type="match status" value="1"/>
</dbReference>
<dbReference type="AlphaFoldDB" id="A0A0N0NN73"/>
<organism evidence="8 9">
    <name type="scientific">Cyphellophora attinorum</name>
    <dbReference type="NCBI Taxonomy" id="1664694"/>
    <lineage>
        <taxon>Eukaryota</taxon>
        <taxon>Fungi</taxon>
        <taxon>Dikarya</taxon>
        <taxon>Ascomycota</taxon>
        <taxon>Pezizomycotina</taxon>
        <taxon>Eurotiomycetes</taxon>
        <taxon>Chaetothyriomycetidae</taxon>
        <taxon>Chaetothyriales</taxon>
        <taxon>Cyphellophoraceae</taxon>
        <taxon>Cyphellophora</taxon>
    </lineage>
</organism>
<sequence>MVGVDERTRLLLAQGAANDDTEAVLPRPTSPDSESSSTTDALRQNHFASLRRHSSAGLQAEDHQHGSATRHWKDQDEESSEDSGSSKPSTFSIWATVPILLLGVFVANADGSLVIASSQHIASEFEQLSQASWLVTSYVLAQCAAQPLYGKLSDIYGRKANLVTAYVFFALGLFLCGIGSAYWHVIAGRVVSGVGGAGMTALVSIIIADLVPVRNVAAWRSFVNVAATVGRALGGPVGGWLTDTIGWRWSFFGQCPLTLVGLLLILWKLPKTGISQEEPGEQADFYHKLRRVDFAGAISLAATISSFLLTLDFVANELEWYFILAPGLSFFVFAVAFYAIESRWAKEPVLPLGLITRRDAITPYLIGGFQIAAQFGAFYATPIYFQIAAASTVSQAGLRLVPAVVGNATGGILSGWLISKTGRYKLLTLLASIAASIGYLLMLIRWRGVTNWGESMYIFLGGFGSGIIQSTTFIHLAASLPQSDIAIAGTTLYLAQNLFLLVGIQSATTILHARVRNLLESSLQDGPKKEYIIDHSISSISYILRLPERVKSIVVGAYISGLNATYGLSLACAIAGLVIGLTLIERRL</sequence>
<gene>
    <name evidence="8" type="ORF">AB675_7921</name>
</gene>
<dbReference type="InterPro" id="IPR020846">
    <property type="entry name" value="MFS_dom"/>
</dbReference>
<feature type="compositionally biased region" description="Low complexity" evidence="5">
    <location>
        <begin position="30"/>
        <end position="40"/>
    </location>
</feature>
<evidence type="ECO:0000256" key="3">
    <source>
        <dbReference type="ARBA" id="ARBA00022989"/>
    </source>
</evidence>
<feature type="transmembrane region" description="Helical" evidence="6">
    <location>
        <begin position="426"/>
        <end position="444"/>
    </location>
</feature>
<dbReference type="GO" id="GO:0015174">
    <property type="term" value="F:basic amino acid transmembrane transporter activity"/>
    <property type="evidence" value="ECO:0007669"/>
    <property type="project" value="TreeGrafter"/>
</dbReference>
<dbReference type="GO" id="GO:0000329">
    <property type="term" value="C:fungal-type vacuole membrane"/>
    <property type="evidence" value="ECO:0007669"/>
    <property type="project" value="TreeGrafter"/>
</dbReference>
<evidence type="ECO:0000256" key="4">
    <source>
        <dbReference type="ARBA" id="ARBA00023136"/>
    </source>
</evidence>
<dbReference type="RefSeq" id="XP_018001254.1">
    <property type="nucleotide sequence ID" value="XM_018148327.1"/>
</dbReference>
<dbReference type="SUPFAM" id="SSF103473">
    <property type="entry name" value="MFS general substrate transporter"/>
    <property type="match status" value="1"/>
</dbReference>
<feature type="transmembrane region" description="Helical" evidence="6">
    <location>
        <begin position="294"/>
        <end position="314"/>
    </location>
</feature>
<feature type="transmembrane region" description="Helical" evidence="6">
    <location>
        <begin position="456"/>
        <end position="480"/>
    </location>
</feature>
<keyword evidence="4 6" id="KW-0472">Membrane</keyword>
<feature type="transmembrane region" description="Helical" evidence="6">
    <location>
        <begin position="492"/>
        <end position="513"/>
    </location>
</feature>
<dbReference type="GeneID" id="28740207"/>
<feature type="transmembrane region" description="Helical" evidence="6">
    <location>
        <begin position="190"/>
        <end position="210"/>
    </location>
</feature>